<keyword evidence="9" id="KW-0830">Ubiquinone</keyword>
<feature type="binding site" evidence="8">
    <location>
        <position position="133"/>
    </location>
    <ligand>
        <name>Fe cation</name>
        <dbReference type="ChEBI" id="CHEBI:24875"/>
        <label>1</label>
    </ligand>
</feature>
<dbReference type="Pfam" id="PF03232">
    <property type="entry name" value="COQ7"/>
    <property type="match status" value="1"/>
</dbReference>
<dbReference type="CDD" id="cd01042">
    <property type="entry name" value="DMQH"/>
    <property type="match status" value="1"/>
</dbReference>
<dbReference type="GO" id="GO:0008682">
    <property type="term" value="F:3-demethoxyubiquinol 3-hydroxylase activity"/>
    <property type="evidence" value="ECO:0007669"/>
    <property type="project" value="UniProtKB-EC"/>
</dbReference>
<dbReference type="InterPro" id="IPR011566">
    <property type="entry name" value="Ubq_synth_Coq7"/>
</dbReference>
<dbReference type="GO" id="GO:0031314">
    <property type="term" value="C:extrinsic component of mitochondrial inner membrane"/>
    <property type="evidence" value="ECO:0007669"/>
    <property type="project" value="UniProtKB-UniRule"/>
</dbReference>
<dbReference type="InterPro" id="IPR009078">
    <property type="entry name" value="Ferritin-like_SF"/>
</dbReference>
<evidence type="ECO:0000256" key="8">
    <source>
        <dbReference type="HAMAP-Rule" id="MF_03194"/>
    </source>
</evidence>
<dbReference type="EMBL" id="GU131349">
    <property type="protein sequence ID" value="ACZ80658.1"/>
    <property type="molecule type" value="Genomic_DNA"/>
</dbReference>
<comment type="subunit">
    <text evidence="8">Component of a multi-subunit COQ enzyme complex, composed of at least COQ3, COQ4, COQ5, COQ6, COQ7 and COQ9.</text>
</comment>
<evidence type="ECO:0000256" key="7">
    <source>
        <dbReference type="ARBA" id="ARBA00023136"/>
    </source>
</evidence>
<evidence type="ECO:0000313" key="9">
    <source>
        <dbReference type="EMBL" id="ACZ80658.1"/>
    </source>
</evidence>
<dbReference type="SUPFAM" id="SSF47240">
    <property type="entry name" value="Ferritin-like"/>
    <property type="match status" value="1"/>
</dbReference>
<sequence>MVIKEERLCFLRCSTLSVSTRTLSNKTLNYSEALFEAHQKFPFDMVASCTISMFNIWPFQLTRNCRPSRLIHFQPTPLGMSQVSRIPTQPIRSLSTDCSLSSESIQSVLIKDSQSPEQSTLIEQTLRVDHAGELGANWIYRGQKWAMDTKGDKETAQQVEVMWDNERFHLQTLSILLAQHRSRPTFFYPLWQTMAFAIGAGTGLMSKEAAMACTEAVETVIGEHYDNQLRDLEPLKEACSLESMTQIIRQFRDDELEHLNTAVDEGAQKAPGHSLLSAVISGGCNLAIGICKKL</sequence>
<keyword evidence="5 8" id="KW-0408">Iron</keyword>
<dbReference type="AlphaFoldDB" id="D2JWV5"/>
<dbReference type="HAMAP" id="MF_01658">
    <property type="entry name" value="COQ7"/>
    <property type="match status" value="1"/>
</dbReference>
<dbReference type="VEuPathDB" id="FungiDB:L204_01823"/>
<evidence type="ECO:0000256" key="1">
    <source>
        <dbReference type="ARBA" id="ARBA00004749"/>
    </source>
</evidence>
<feature type="binding site" evidence="8">
    <location>
        <position position="166"/>
    </location>
    <ligand>
        <name>Fe cation</name>
        <dbReference type="ChEBI" id="CHEBI:24875"/>
        <label>2</label>
    </ligand>
</feature>
<accession>D2JWV5</accession>
<keyword evidence="3 8" id="KW-0479">Metal-binding</keyword>
<organism evidence="9">
    <name type="scientific">Cryptococcus depauperatus</name>
    <dbReference type="NCBI Taxonomy" id="5208"/>
    <lineage>
        <taxon>Eukaryota</taxon>
        <taxon>Fungi</taxon>
        <taxon>Dikarya</taxon>
        <taxon>Basidiomycota</taxon>
        <taxon>Agaricomycotina</taxon>
        <taxon>Tremellomycetes</taxon>
        <taxon>Tremellales</taxon>
        <taxon>Cryptococcaceae</taxon>
        <taxon>Cryptococcus</taxon>
    </lineage>
</organism>
<keyword evidence="8" id="KW-0496">Mitochondrion</keyword>
<dbReference type="UniPathway" id="UPA00232"/>
<dbReference type="GO" id="GO:0016709">
    <property type="term" value="F:oxidoreductase activity, acting on paired donors, with incorporation or reduction of molecular oxygen, NAD(P)H as one donor, and incorporation of one atom of oxygen"/>
    <property type="evidence" value="ECO:0007669"/>
    <property type="project" value="UniProtKB-UniRule"/>
</dbReference>
<comment type="catalytic activity">
    <reaction evidence="8">
        <text>a 5-methoxy-2-methyl-3-(all-trans-polyprenyl)benzene-1,4-diol + AH2 + O2 = a 3-demethylubiquinol + A + H2O</text>
        <dbReference type="Rhea" id="RHEA:50908"/>
        <dbReference type="Rhea" id="RHEA-COMP:10859"/>
        <dbReference type="Rhea" id="RHEA-COMP:10914"/>
        <dbReference type="ChEBI" id="CHEBI:13193"/>
        <dbReference type="ChEBI" id="CHEBI:15377"/>
        <dbReference type="ChEBI" id="CHEBI:15379"/>
        <dbReference type="ChEBI" id="CHEBI:17499"/>
        <dbReference type="ChEBI" id="CHEBI:84167"/>
        <dbReference type="ChEBI" id="CHEBI:84422"/>
        <dbReference type="EC" id="1.14.99.60"/>
    </reaction>
</comment>
<dbReference type="PANTHER" id="PTHR11237:SF4">
    <property type="entry name" value="5-DEMETHOXYUBIQUINONE HYDROXYLASE, MITOCHONDRIAL"/>
    <property type="match status" value="1"/>
</dbReference>
<feature type="binding site" evidence="8">
    <location>
        <position position="255"/>
    </location>
    <ligand>
        <name>Fe cation</name>
        <dbReference type="ChEBI" id="CHEBI:24875"/>
        <label>2</label>
    </ligand>
</feature>
<evidence type="ECO:0000256" key="3">
    <source>
        <dbReference type="ARBA" id="ARBA00022723"/>
    </source>
</evidence>
<keyword evidence="7 8" id="KW-0472">Membrane</keyword>
<dbReference type="GO" id="GO:0046872">
    <property type="term" value="F:metal ion binding"/>
    <property type="evidence" value="ECO:0007669"/>
    <property type="project" value="UniProtKB-KW"/>
</dbReference>
<dbReference type="PANTHER" id="PTHR11237">
    <property type="entry name" value="COENZYME Q10 BIOSYNTHESIS PROTEIN 7"/>
    <property type="match status" value="1"/>
</dbReference>
<name>D2JWV5_9TREE</name>
<reference evidence="9" key="1">
    <citation type="journal article" date="2010" name="PLoS ONE">
        <title>Morphological and genomic characterization of Filobasidiella depauperata: a homothallic sibling species of the pathogenic cryptococcus species complex.</title>
        <authorList>
            <person name="Rodriguez-Carres M."/>
            <person name="Findley K."/>
            <person name="Sun S."/>
            <person name="Dietrich F.S."/>
            <person name="Heitman J."/>
        </authorList>
    </citation>
    <scope>NUCLEOTIDE SEQUENCE</scope>
    <source>
        <strain evidence="9">CBS7855</strain>
    </source>
</reference>
<feature type="binding site" evidence="8">
    <location>
        <position position="255"/>
    </location>
    <ligand>
        <name>Fe cation</name>
        <dbReference type="ChEBI" id="CHEBI:24875"/>
        <label>1</label>
    </ligand>
</feature>
<proteinExistence type="inferred from homology"/>
<keyword evidence="4 8" id="KW-0560">Oxidoreductase</keyword>
<keyword evidence="8" id="KW-0999">Mitochondrion inner membrane</keyword>
<dbReference type="GO" id="GO:0006744">
    <property type="term" value="P:ubiquinone biosynthetic process"/>
    <property type="evidence" value="ECO:0007669"/>
    <property type="project" value="UniProtKB-UniRule"/>
</dbReference>
<comment type="cofactor">
    <cofactor evidence="8">
        <name>Fe cation</name>
        <dbReference type="ChEBI" id="CHEBI:24875"/>
    </cofactor>
    <text evidence="8">Binds 2 iron ions per subunit.</text>
</comment>
<evidence type="ECO:0000256" key="4">
    <source>
        <dbReference type="ARBA" id="ARBA00023002"/>
    </source>
</evidence>
<evidence type="ECO:0000256" key="2">
    <source>
        <dbReference type="ARBA" id="ARBA00022688"/>
    </source>
</evidence>
<gene>
    <name evidence="8" type="primary">COQ7</name>
</gene>
<feature type="binding site" evidence="8">
    <location>
        <position position="218"/>
    </location>
    <ligand>
        <name>Fe cation</name>
        <dbReference type="ChEBI" id="CHEBI:24875"/>
        <label>2</label>
    </ligand>
</feature>
<feature type="binding site" evidence="8">
    <location>
        <position position="169"/>
    </location>
    <ligand>
        <name>Fe cation</name>
        <dbReference type="ChEBI" id="CHEBI:24875"/>
        <label>1</label>
    </ligand>
</feature>
<comment type="subcellular location">
    <subcellularLocation>
        <location evidence="8">Mitochondrion inner membrane</location>
        <topology evidence="8">Peripheral membrane protein</topology>
        <orientation evidence="8">Matrix side</orientation>
    </subcellularLocation>
</comment>
<keyword evidence="2 8" id="KW-0831">Ubiquinone biosynthesis</keyword>
<keyword evidence="6 8" id="KW-0503">Monooxygenase</keyword>
<evidence type="ECO:0000256" key="5">
    <source>
        <dbReference type="ARBA" id="ARBA00023004"/>
    </source>
</evidence>
<feature type="binding site" evidence="8">
    <location>
        <position position="166"/>
    </location>
    <ligand>
        <name>Fe cation</name>
        <dbReference type="ChEBI" id="CHEBI:24875"/>
        <label>1</label>
    </ligand>
</feature>
<comment type="similarity">
    <text evidence="8">Belongs to the COQ7 family.</text>
</comment>
<protein>
    <recommendedName>
        <fullName evidence="8">5-demethoxyubiquinone hydroxylase, mitochondrial</fullName>
        <shortName evidence="8">DMQ hydroxylase</shortName>
        <ecNumber evidence="8">1.14.99.60</ecNumber>
    </recommendedName>
    <alternativeName>
        <fullName evidence="8">Ubiquinone biosynthesis monooxygenase COQ7</fullName>
    </alternativeName>
</protein>
<comment type="pathway">
    <text evidence="1 8">Cofactor biosynthesis; ubiquinone biosynthesis.</text>
</comment>
<evidence type="ECO:0000256" key="6">
    <source>
        <dbReference type="ARBA" id="ARBA00023033"/>
    </source>
</evidence>
<dbReference type="VEuPathDB" id="FungiDB:L203_06384"/>
<comment type="function">
    <text evidence="8">Catalyzes the hydroxylation of 2-polyprenyl-3-methyl-6-methoxy-1,4-benzoquinol (DMQH2) during ubiquinone biosynthesis. Has also a structural role in the COQ enzyme complex, stabilizing other COQ polypeptides.</text>
</comment>
<dbReference type="EC" id="1.14.99.60" evidence="8"/>
<feature type="binding site" evidence="8">
    <location>
        <position position="258"/>
    </location>
    <ligand>
        <name>Fe cation</name>
        <dbReference type="ChEBI" id="CHEBI:24875"/>
        <label>2</label>
    </ligand>
</feature>